<reference evidence="1" key="1">
    <citation type="journal article" date="2020" name="Nature">
        <title>Giant virus diversity and host interactions through global metagenomics.</title>
        <authorList>
            <person name="Schulz F."/>
            <person name="Roux S."/>
            <person name="Paez-Espino D."/>
            <person name="Jungbluth S."/>
            <person name="Walsh D.A."/>
            <person name="Denef V.J."/>
            <person name="McMahon K.D."/>
            <person name="Konstantinidis K.T."/>
            <person name="Eloe-Fadrosh E.A."/>
            <person name="Kyrpides N.C."/>
            <person name="Woyke T."/>
        </authorList>
    </citation>
    <scope>NUCLEOTIDE SEQUENCE</scope>
    <source>
        <strain evidence="1">GVMAG-M-3300025860-12</strain>
    </source>
</reference>
<evidence type="ECO:0000313" key="1">
    <source>
        <dbReference type="EMBL" id="QHU00068.1"/>
    </source>
</evidence>
<evidence type="ECO:0008006" key="2">
    <source>
        <dbReference type="Google" id="ProtNLM"/>
    </source>
</evidence>
<organism evidence="1">
    <name type="scientific">viral metagenome</name>
    <dbReference type="NCBI Taxonomy" id="1070528"/>
    <lineage>
        <taxon>unclassified sequences</taxon>
        <taxon>metagenomes</taxon>
        <taxon>organismal metagenomes</taxon>
    </lineage>
</organism>
<proteinExistence type="predicted"/>
<name>A0A6C0J7U4_9ZZZZ</name>
<dbReference type="Gene3D" id="3.40.50.300">
    <property type="entry name" value="P-loop containing nucleotide triphosphate hydrolases"/>
    <property type="match status" value="1"/>
</dbReference>
<dbReference type="InterPro" id="IPR027417">
    <property type="entry name" value="P-loop_NTPase"/>
</dbReference>
<accession>A0A6C0J7U4</accession>
<protein>
    <recommendedName>
        <fullName evidence="2">Packaging ATPase</fullName>
    </recommendedName>
</protein>
<dbReference type="AlphaFoldDB" id="A0A6C0J7U4"/>
<dbReference type="EMBL" id="MN740323">
    <property type="protein sequence ID" value="QHU00068.1"/>
    <property type="molecule type" value="Genomic_DNA"/>
</dbReference>
<sequence>MTLKDIKLGSSRLRIHKFNIKEMPDNVTIAMIAKRASGKSYLTREILFHKKEIPTAMAISKTEKLNKFYGEFIPDIYIYNNYSTGILNRLYSRQSKMSEDNNIRKKEGKKLKDDRVILIMDDCMSSKGTWVKEEQILELFFNGRHHHLSFILTMQYAIGIPPEMRSNFDFIFLLAEDFISNRKRLYDHYAGMFPSFDVFQQVFTQVTADYGCMVINNRVHSTDVTKKVFWYKAKETPEFTMGSKKYKKFHKKNYDQYWNKKIEVFNINSMVNKKKNNMNLIIEKVKY</sequence>